<comment type="similarity">
    <text evidence="1">Belongs to the IMPACT family.</text>
</comment>
<dbReference type="InterPro" id="IPR020569">
    <property type="entry name" value="UPF0029_Impact_CS"/>
</dbReference>
<protein>
    <submittedName>
        <fullName evidence="4">YigZ family protein</fullName>
    </submittedName>
</protein>
<dbReference type="Proteomes" id="UP000323565">
    <property type="component" value="Chromosome"/>
</dbReference>
<sequence length="214" mass="22828">MVERYTTIARAVQAEIEAKRSRFLCDLVPVTSEDEARAVVERARKEHWDARHHCSAFVLGPAADVRRSNDDGEPSGTAGTPMLDVLTGADLTDVVAVVTRWFGGTLLGTGGLVKAYSDAVRAALDEARLVHYERQVRLTCQVTLADVGRVENALRAAGFVVADVDYVTHAAAGHAGLEVAAPSDALERADAALAELTSGEAAFERVGQTWAAKD</sequence>
<dbReference type="InterPro" id="IPR015269">
    <property type="entry name" value="UPF0029_Impact_C"/>
</dbReference>
<dbReference type="NCBIfam" id="TIGR00257">
    <property type="entry name" value="IMPACT_YIGZ"/>
    <property type="match status" value="1"/>
</dbReference>
<dbReference type="PANTHER" id="PTHR16301:SF20">
    <property type="entry name" value="IMPACT FAMILY MEMBER YIGZ"/>
    <property type="match status" value="1"/>
</dbReference>
<evidence type="ECO:0000259" key="3">
    <source>
        <dbReference type="Pfam" id="PF09186"/>
    </source>
</evidence>
<evidence type="ECO:0000259" key="2">
    <source>
        <dbReference type="Pfam" id="PF01205"/>
    </source>
</evidence>
<name>A0ABX5ZAQ2_9MICO</name>
<dbReference type="InterPro" id="IPR020568">
    <property type="entry name" value="Ribosomal_Su5_D2-typ_SF"/>
</dbReference>
<proteinExistence type="inferred from homology"/>
<reference evidence="4 5" key="1">
    <citation type="submission" date="2019-08" db="EMBL/GenBank/DDBJ databases">
        <title>Dermacoccus abyssi strain HZAU 226, whole genome Nanopore sequencing project.</title>
        <authorList>
            <person name="Guo A."/>
            <person name="Zhang X."/>
            <person name="Ruan Y."/>
            <person name="Liu W."/>
            <person name="Chen Q."/>
            <person name="Gu L."/>
        </authorList>
    </citation>
    <scope>NUCLEOTIDE SEQUENCE [LARGE SCALE GENOMIC DNA]</scope>
    <source>
        <strain evidence="4 5">HZAU 226</strain>
    </source>
</reference>
<feature type="domain" description="Impact N-terminal" evidence="2">
    <location>
        <begin position="19"/>
        <end position="124"/>
    </location>
</feature>
<dbReference type="Gene3D" id="3.30.230.30">
    <property type="entry name" value="Impact, N-terminal domain"/>
    <property type="match status" value="1"/>
</dbReference>
<dbReference type="InterPro" id="IPR001498">
    <property type="entry name" value="Impact_N"/>
</dbReference>
<keyword evidence="5" id="KW-1185">Reference proteome</keyword>
<dbReference type="InterPro" id="IPR023582">
    <property type="entry name" value="Impact"/>
</dbReference>
<gene>
    <name evidence="4" type="ORF">FV141_11375</name>
</gene>
<dbReference type="PROSITE" id="PS00910">
    <property type="entry name" value="UPF0029"/>
    <property type="match status" value="1"/>
</dbReference>
<dbReference type="Pfam" id="PF01205">
    <property type="entry name" value="Impact_N"/>
    <property type="match status" value="1"/>
</dbReference>
<evidence type="ECO:0000313" key="4">
    <source>
        <dbReference type="EMBL" id="QEH94061.1"/>
    </source>
</evidence>
<feature type="domain" description="UPF0029" evidence="3">
    <location>
        <begin position="140"/>
        <end position="199"/>
    </location>
</feature>
<accession>A0ABX5ZAQ2</accession>
<dbReference type="InterPro" id="IPR036956">
    <property type="entry name" value="Impact_N_sf"/>
</dbReference>
<dbReference type="InterPro" id="IPR015796">
    <property type="entry name" value="Impact_YigZ-like"/>
</dbReference>
<evidence type="ECO:0000256" key="1">
    <source>
        <dbReference type="ARBA" id="ARBA00007665"/>
    </source>
</evidence>
<dbReference type="SUPFAM" id="SSF54211">
    <property type="entry name" value="Ribosomal protein S5 domain 2-like"/>
    <property type="match status" value="1"/>
</dbReference>
<evidence type="ECO:0000313" key="5">
    <source>
        <dbReference type="Proteomes" id="UP000323565"/>
    </source>
</evidence>
<dbReference type="Pfam" id="PF09186">
    <property type="entry name" value="DUF1949"/>
    <property type="match status" value="1"/>
</dbReference>
<dbReference type="PANTHER" id="PTHR16301">
    <property type="entry name" value="IMPACT-RELATED"/>
    <property type="match status" value="1"/>
</dbReference>
<dbReference type="EMBL" id="CP043031">
    <property type="protein sequence ID" value="QEH94061.1"/>
    <property type="molecule type" value="Genomic_DNA"/>
</dbReference>
<organism evidence="4 5">
    <name type="scientific">Dermacoccus abyssi</name>
    <dbReference type="NCBI Taxonomy" id="322596"/>
    <lineage>
        <taxon>Bacteria</taxon>
        <taxon>Bacillati</taxon>
        <taxon>Actinomycetota</taxon>
        <taxon>Actinomycetes</taxon>
        <taxon>Micrococcales</taxon>
        <taxon>Dermacoccaceae</taxon>
        <taxon>Dermacoccus</taxon>
    </lineage>
</organism>